<accession>A0A915JKY5</accession>
<reference evidence="2" key="1">
    <citation type="submission" date="2022-11" db="UniProtKB">
        <authorList>
            <consortium name="WormBaseParasite"/>
        </authorList>
    </citation>
    <scope>IDENTIFICATION</scope>
</reference>
<dbReference type="AlphaFoldDB" id="A0A915JKY5"/>
<dbReference type="WBParaSite" id="nRc.2.0.1.t26696-RA">
    <property type="protein sequence ID" value="nRc.2.0.1.t26696-RA"/>
    <property type="gene ID" value="nRc.2.0.1.g26696"/>
</dbReference>
<protein>
    <submittedName>
        <fullName evidence="2">Uncharacterized protein</fullName>
    </submittedName>
</protein>
<sequence length="169" mass="19650">MELMEKIIMFTSDGAKHLAVILQTELMDLIAAHKEICLTSTLIKEAIDETKFNELYAKSKSMADDMGITVSFPNREKRLRKDNLNDQSSVKTYYKEKVHDAYLLKILAELENRFSNDQLVAFKFQYFLPDNAASLSYDAISEALMKYEKFFNEAKEKCVLEPELRRWQG</sequence>
<evidence type="ECO:0000313" key="2">
    <source>
        <dbReference type="WBParaSite" id="nRc.2.0.1.t26696-RA"/>
    </source>
</evidence>
<keyword evidence="1" id="KW-1185">Reference proteome</keyword>
<dbReference type="Proteomes" id="UP000887565">
    <property type="component" value="Unplaced"/>
</dbReference>
<name>A0A915JKY5_ROMCU</name>
<evidence type="ECO:0000313" key="1">
    <source>
        <dbReference type="Proteomes" id="UP000887565"/>
    </source>
</evidence>
<organism evidence="1 2">
    <name type="scientific">Romanomermis culicivorax</name>
    <name type="common">Nematode worm</name>
    <dbReference type="NCBI Taxonomy" id="13658"/>
    <lineage>
        <taxon>Eukaryota</taxon>
        <taxon>Metazoa</taxon>
        <taxon>Ecdysozoa</taxon>
        <taxon>Nematoda</taxon>
        <taxon>Enoplea</taxon>
        <taxon>Dorylaimia</taxon>
        <taxon>Mermithida</taxon>
        <taxon>Mermithoidea</taxon>
        <taxon>Mermithidae</taxon>
        <taxon>Romanomermis</taxon>
    </lineage>
</organism>
<proteinExistence type="predicted"/>